<dbReference type="EMBL" id="HBHP01020594">
    <property type="protein sequence ID" value="CAD9768850.1"/>
    <property type="molecule type" value="Transcribed_RNA"/>
</dbReference>
<protein>
    <recommendedName>
        <fullName evidence="2">EF-hand domain-containing protein</fullName>
    </recommendedName>
</protein>
<dbReference type="AlphaFoldDB" id="A0A7S2TV84"/>
<feature type="compositionally biased region" description="Polar residues" evidence="1">
    <location>
        <begin position="1"/>
        <end position="10"/>
    </location>
</feature>
<organism evidence="3">
    <name type="scientific">Lotharella oceanica</name>
    <dbReference type="NCBI Taxonomy" id="641309"/>
    <lineage>
        <taxon>Eukaryota</taxon>
        <taxon>Sar</taxon>
        <taxon>Rhizaria</taxon>
        <taxon>Cercozoa</taxon>
        <taxon>Chlorarachniophyceae</taxon>
        <taxon>Lotharella</taxon>
    </lineage>
</organism>
<dbReference type="InterPro" id="IPR002048">
    <property type="entry name" value="EF_hand_dom"/>
</dbReference>
<sequence>MGACSSSTNAGEDGVGASSPANKDVEPKSSDKQRAEKKGSPEIPNLAMSTKDMTDRLTKNQLKIVDEFYHLFDKDKDGHITAESLAKLNTSPREEISKLFGMTNDDIGTMSKDEMVKVFQNAKLSLCNEAGAENGTVFITEMLTVLLRVTKGEMSDEEGNQYLARKSKELNLATESMLTPSSTSRRS</sequence>
<proteinExistence type="predicted"/>
<feature type="domain" description="EF-hand" evidence="2">
    <location>
        <begin position="60"/>
        <end position="95"/>
    </location>
</feature>
<gene>
    <name evidence="3" type="ORF">LSP00402_LOCUS12831</name>
</gene>
<evidence type="ECO:0000256" key="1">
    <source>
        <dbReference type="SAM" id="MobiDB-lite"/>
    </source>
</evidence>
<evidence type="ECO:0000259" key="2">
    <source>
        <dbReference type="PROSITE" id="PS50222"/>
    </source>
</evidence>
<name>A0A7S2TV84_9EUKA</name>
<dbReference type="InterPro" id="IPR011992">
    <property type="entry name" value="EF-hand-dom_pair"/>
</dbReference>
<dbReference type="SUPFAM" id="SSF47473">
    <property type="entry name" value="EF-hand"/>
    <property type="match status" value="1"/>
</dbReference>
<evidence type="ECO:0000313" key="3">
    <source>
        <dbReference type="EMBL" id="CAD9768850.1"/>
    </source>
</evidence>
<dbReference type="PROSITE" id="PS50222">
    <property type="entry name" value="EF_HAND_2"/>
    <property type="match status" value="1"/>
</dbReference>
<dbReference type="Gene3D" id="1.10.238.10">
    <property type="entry name" value="EF-hand"/>
    <property type="match status" value="1"/>
</dbReference>
<reference evidence="3" key="1">
    <citation type="submission" date="2021-01" db="EMBL/GenBank/DDBJ databases">
        <authorList>
            <person name="Corre E."/>
            <person name="Pelletier E."/>
            <person name="Niang G."/>
            <person name="Scheremetjew M."/>
            <person name="Finn R."/>
            <person name="Kale V."/>
            <person name="Holt S."/>
            <person name="Cochrane G."/>
            <person name="Meng A."/>
            <person name="Brown T."/>
            <person name="Cohen L."/>
        </authorList>
    </citation>
    <scope>NUCLEOTIDE SEQUENCE</scope>
    <source>
        <strain evidence="3">CCMP622</strain>
    </source>
</reference>
<accession>A0A7S2TV84</accession>
<dbReference type="GO" id="GO:0005509">
    <property type="term" value="F:calcium ion binding"/>
    <property type="evidence" value="ECO:0007669"/>
    <property type="project" value="InterPro"/>
</dbReference>
<feature type="compositionally biased region" description="Basic and acidic residues" evidence="1">
    <location>
        <begin position="23"/>
        <end position="40"/>
    </location>
</feature>
<feature type="region of interest" description="Disordered" evidence="1">
    <location>
        <begin position="1"/>
        <end position="51"/>
    </location>
</feature>